<sequence>MKVETESEMVLWSCRHFCSRNRHKNSLTHHLREEGKGIRHFPVEKKAEKKEEKNEEPSSAFFINPEAFVKQNYAVDGVDVGAIFLNFQRRSANVVNDSTAKMNIGNMDSFLAMNSIWNTEFQLKDLDSSTHKKIKEIHNRDRVAFTNEMTILRTSLDHEMESTGRIKSRSASDDFQEDIIHIYQTL</sequence>
<name>A0A9P6SVT4_9FUNG</name>
<dbReference type="Proteomes" id="UP000703661">
    <property type="component" value="Unassembled WGS sequence"/>
</dbReference>
<organism evidence="1 2">
    <name type="scientific">Entomortierella chlamydospora</name>
    <dbReference type="NCBI Taxonomy" id="101097"/>
    <lineage>
        <taxon>Eukaryota</taxon>
        <taxon>Fungi</taxon>
        <taxon>Fungi incertae sedis</taxon>
        <taxon>Mucoromycota</taxon>
        <taxon>Mortierellomycotina</taxon>
        <taxon>Mortierellomycetes</taxon>
        <taxon>Mortierellales</taxon>
        <taxon>Mortierellaceae</taxon>
        <taxon>Entomortierella</taxon>
    </lineage>
</organism>
<comment type="caution">
    <text evidence="1">The sequence shown here is derived from an EMBL/GenBank/DDBJ whole genome shotgun (WGS) entry which is preliminary data.</text>
</comment>
<accession>A0A9P6SVT4</accession>
<evidence type="ECO:0000313" key="1">
    <source>
        <dbReference type="EMBL" id="KAG0007248.1"/>
    </source>
</evidence>
<gene>
    <name evidence="1" type="ORF">BGZ80_004898</name>
</gene>
<evidence type="ECO:0000313" key="2">
    <source>
        <dbReference type="Proteomes" id="UP000703661"/>
    </source>
</evidence>
<reference evidence="1" key="1">
    <citation type="journal article" date="2020" name="Fungal Divers.">
        <title>Resolving the Mortierellaceae phylogeny through synthesis of multi-gene phylogenetics and phylogenomics.</title>
        <authorList>
            <person name="Vandepol N."/>
            <person name="Liber J."/>
            <person name="Desiro A."/>
            <person name="Na H."/>
            <person name="Kennedy M."/>
            <person name="Barry K."/>
            <person name="Grigoriev I.V."/>
            <person name="Miller A.N."/>
            <person name="O'Donnell K."/>
            <person name="Stajich J.E."/>
            <person name="Bonito G."/>
        </authorList>
    </citation>
    <scope>NUCLEOTIDE SEQUENCE</scope>
    <source>
        <strain evidence="1">NRRL 2769</strain>
    </source>
</reference>
<dbReference type="AlphaFoldDB" id="A0A9P6SVT4"/>
<keyword evidence="2" id="KW-1185">Reference proteome</keyword>
<dbReference type="EMBL" id="JAAAID010002451">
    <property type="protein sequence ID" value="KAG0007248.1"/>
    <property type="molecule type" value="Genomic_DNA"/>
</dbReference>
<dbReference type="OrthoDB" id="2448577at2759"/>
<proteinExistence type="predicted"/>
<protein>
    <submittedName>
        <fullName evidence="1">Uncharacterized protein</fullName>
    </submittedName>
</protein>